<dbReference type="PANTHER" id="PTHR43792:SF13">
    <property type="entry name" value="ACETYLTRANSFERASE"/>
    <property type="match status" value="1"/>
</dbReference>
<dbReference type="PANTHER" id="PTHR43792">
    <property type="entry name" value="GNAT FAMILY, PUTATIVE (AFU_ORTHOLOGUE AFUA_3G00765)-RELATED-RELATED"/>
    <property type="match status" value="1"/>
</dbReference>
<dbReference type="Proteomes" id="UP001523262">
    <property type="component" value="Unassembled WGS sequence"/>
</dbReference>
<name>A0ABT0WFU2_9BACI</name>
<dbReference type="Gene3D" id="3.40.630.30">
    <property type="match status" value="1"/>
</dbReference>
<organism evidence="2 3">
    <name type="scientific">Neobacillus pocheonensis</name>
    <dbReference type="NCBI Taxonomy" id="363869"/>
    <lineage>
        <taxon>Bacteria</taxon>
        <taxon>Bacillati</taxon>
        <taxon>Bacillota</taxon>
        <taxon>Bacilli</taxon>
        <taxon>Bacillales</taxon>
        <taxon>Bacillaceae</taxon>
        <taxon>Neobacillus</taxon>
    </lineage>
</organism>
<gene>
    <name evidence="2" type="ORF">NDK43_24475</name>
</gene>
<dbReference type="InterPro" id="IPR051531">
    <property type="entry name" value="N-acetyltransferase"/>
</dbReference>
<sequence>MKNFQVINRKSPEFIPEMHNKGIATEAVNAIIEWAFSSSKVKKVVAECLEDNMPSTRVLEKLGMTRIGTENGMINWELIK</sequence>
<evidence type="ECO:0000313" key="3">
    <source>
        <dbReference type="Proteomes" id="UP001523262"/>
    </source>
</evidence>
<evidence type="ECO:0000313" key="2">
    <source>
        <dbReference type="EMBL" id="MCM2534920.1"/>
    </source>
</evidence>
<accession>A0ABT0WFU2</accession>
<reference evidence="2 3" key="1">
    <citation type="submission" date="2022-06" db="EMBL/GenBank/DDBJ databases">
        <authorList>
            <person name="Jeon C.O."/>
        </authorList>
    </citation>
    <scope>NUCLEOTIDE SEQUENCE [LARGE SCALE GENOMIC DNA]</scope>
    <source>
        <strain evidence="2 3">KCTC 13943</strain>
    </source>
</reference>
<protein>
    <submittedName>
        <fullName evidence="2">GNAT family N-acetyltransferase</fullName>
    </submittedName>
</protein>
<dbReference type="EMBL" id="JAMQCR010000002">
    <property type="protein sequence ID" value="MCM2534920.1"/>
    <property type="molecule type" value="Genomic_DNA"/>
</dbReference>
<feature type="domain" description="N-acetyltransferase" evidence="1">
    <location>
        <begin position="1"/>
        <end position="80"/>
    </location>
</feature>
<comment type="caution">
    <text evidence="2">The sequence shown here is derived from an EMBL/GenBank/DDBJ whole genome shotgun (WGS) entry which is preliminary data.</text>
</comment>
<dbReference type="PROSITE" id="PS51186">
    <property type="entry name" value="GNAT"/>
    <property type="match status" value="1"/>
</dbReference>
<keyword evidence="3" id="KW-1185">Reference proteome</keyword>
<dbReference type="InterPro" id="IPR016181">
    <property type="entry name" value="Acyl_CoA_acyltransferase"/>
</dbReference>
<proteinExistence type="predicted"/>
<evidence type="ECO:0000259" key="1">
    <source>
        <dbReference type="PROSITE" id="PS51186"/>
    </source>
</evidence>
<dbReference type="SUPFAM" id="SSF55729">
    <property type="entry name" value="Acyl-CoA N-acyltransferases (Nat)"/>
    <property type="match status" value="1"/>
</dbReference>
<dbReference type="InterPro" id="IPR000182">
    <property type="entry name" value="GNAT_dom"/>
</dbReference>
<dbReference type="Pfam" id="PF13302">
    <property type="entry name" value="Acetyltransf_3"/>
    <property type="match status" value="1"/>
</dbReference>